<evidence type="ECO:0000256" key="1">
    <source>
        <dbReference type="PIRSR" id="PIRSR613078-2"/>
    </source>
</evidence>
<dbReference type="InterPro" id="IPR050275">
    <property type="entry name" value="PGM_Phosphatase"/>
</dbReference>
<proteinExistence type="predicted"/>
<sequence length="190" mass="22007">MLTTIYMVRHAESPYTAGEERIRGLSPDGELKSRQVTELLQDEGIDMIVSSPYARAMLTVEGLAGKLNLPIETYEDLRERQFADDSYLIRDEQFMTQVQNMFSDPEYALPGGESSKVCQQRAVPVMFELLEQHRGKKIVIGTHGNVMTLMMNYFDPDYGWDFFIETKKPDIYKMEFQGTRLTQVTRLWKD</sequence>
<dbReference type="GO" id="GO:0005737">
    <property type="term" value="C:cytoplasm"/>
    <property type="evidence" value="ECO:0007669"/>
    <property type="project" value="TreeGrafter"/>
</dbReference>
<dbReference type="CDD" id="cd07040">
    <property type="entry name" value="HP"/>
    <property type="match status" value="1"/>
</dbReference>
<dbReference type="PANTHER" id="PTHR48100">
    <property type="entry name" value="BROAD-SPECIFICITY PHOSPHATASE YOR283W-RELATED"/>
    <property type="match status" value="1"/>
</dbReference>
<gene>
    <name evidence="3" type="ORF">EI981_17255</name>
</gene>
<dbReference type="SUPFAM" id="SSF53254">
    <property type="entry name" value="Phosphoglycerate mutase-like"/>
    <property type="match status" value="1"/>
</dbReference>
<dbReference type="SMART" id="SM00855">
    <property type="entry name" value="PGAM"/>
    <property type="match status" value="1"/>
</dbReference>
<keyword evidence="4" id="KW-1185">Reference proteome</keyword>
<dbReference type="OrthoDB" id="2185101at2"/>
<evidence type="ECO:0000313" key="4">
    <source>
        <dbReference type="Proteomes" id="UP000270678"/>
    </source>
</evidence>
<feature type="site" description="Transition state stabilizer" evidence="2">
    <location>
        <position position="143"/>
    </location>
</feature>
<organism evidence="3 4">
    <name type="scientific">Paenibacillus lutimineralis</name>
    <dbReference type="NCBI Taxonomy" id="2707005"/>
    <lineage>
        <taxon>Bacteria</taxon>
        <taxon>Bacillati</taxon>
        <taxon>Bacillota</taxon>
        <taxon>Bacilli</taxon>
        <taxon>Bacillales</taxon>
        <taxon>Paenibacillaceae</taxon>
        <taxon>Paenibacillus</taxon>
    </lineage>
</organism>
<dbReference type="Proteomes" id="UP000270678">
    <property type="component" value="Chromosome"/>
</dbReference>
<dbReference type="Pfam" id="PF00300">
    <property type="entry name" value="His_Phos_1"/>
    <property type="match status" value="1"/>
</dbReference>
<protein>
    <submittedName>
        <fullName evidence="3">Histidine phosphatase family protein</fullName>
    </submittedName>
</protein>
<name>A0A3S9V0B5_9BACL</name>
<evidence type="ECO:0000313" key="3">
    <source>
        <dbReference type="EMBL" id="AZS16008.1"/>
    </source>
</evidence>
<dbReference type="KEGG" id="plut:EI981_17255"/>
<dbReference type="PANTHER" id="PTHR48100:SF59">
    <property type="entry name" value="ADENOSYLCOBALAMIN_ALPHA-RIBAZOLE PHOSPHATASE"/>
    <property type="match status" value="1"/>
</dbReference>
<dbReference type="AlphaFoldDB" id="A0A3S9V0B5"/>
<dbReference type="InterPro" id="IPR029033">
    <property type="entry name" value="His_PPase_superfam"/>
</dbReference>
<dbReference type="Gene3D" id="3.40.50.1240">
    <property type="entry name" value="Phosphoglycerate mutase-like"/>
    <property type="match status" value="1"/>
</dbReference>
<dbReference type="GO" id="GO:0016791">
    <property type="term" value="F:phosphatase activity"/>
    <property type="evidence" value="ECO:0007669"/>
    <property type="project" value="TreeGrafter"/>
</dbReference>
<accession>A0A3S9V0B5</accession>
<dbReference type="InterPro" id="IPR013078">
    <property type="entry name" value="His_Pase_superF_clade-1"/>
</dbReference>
<feature type="binding site" evidence="1">
    <location>
        <begin position="144"/>
        <end position="145"/>
    </location>
    <ligand>
        <name>substrate</name>
    </ligand>
</feature>
<evidence type="ECO:0000256" key="2">
    <source>
        <dbReference type="PIRSR" id="PIRSR613078-3"/>
    </source>
</evidence>
<dbReference type="EMBL" id="CP034346">
    <property type="protein sequence ID" value="AZS16008.1"/>
    <property type="molecule type" value="Genomic_DNA"/>
</dbReference>
<reference evidence="4" key="1">
    <citation type="submission" date="2018-12" db="EMBL/GenBank/DDBJ databases">
        <title>Complete genome sequence of Paenibacillus sp. MBLB1234.</title>
        <authorList>
            <person name="Nam Y.-D."/>
            <person name="Kang J."/>
            <person name="Chung W.-H."/>
            <person name="Park Y.S."/>
        </authorList>
    </citation>
    <scope>NUCLEOTIDE SEQUENCE [LARGE SCALE GENOMIC DNA]</scope>
    <source>
        <strain evidence="4">MBLB1234</strain>
    </source>
</reference>